<keyword evidence="1" id="KW-1133">Transmembrane helix</keyword>
<dbReference type="AlphaFoldDB" id="A0A2M7BTM2"/>
<reference evidence="3" key="1">
    <citation type="submission" date="2017-09" db="EMBL/GenBank/DDBJ databases">
        <title>Depth-based differentiation of microbial function through sediment-hosted aquifers and enrichment of novel symbionts in the deep terrestrial subsurface.</title>
        <authorList>
            <person name="Probst A.J."/>
            <person name="Ladd B."/>
            <person name="Jarett J.K."/>
            <person name="Geller-Mcgrath D.E."/>
            <person name="Sieber C.M.K."/>
            <person name="Emerson J.B."/>
            <person name="Anantharaman K."/>
            <person name="Thomas B.C."/>
            <person name="Malmstrom R."/>
            <person name="Stieglmeier M."/>
            <person name="Klingl A."/>
            <person name="Woyke T."/>
            <person name="Ryan C.M."/>
            <person name="Banfield J.F."/>
        </authorList>
    </citation>
    <scope>NUCLEOTIDE SEQUENCE [LARGE SCALE GENOMIC DNA]</scope>
</reference>
<sequence>YRSSQYCLTDYRAQHRIDQLLPEYSRECDANPQFLGNIDDPELYTLVGERYLEGKSPTSLNWESQPLTKYLFGLSSALFGTPLPVQLVLGLLTLIALYYLARALLPPYLSLIPPILLAIDPLFRDQLVRPYLDLSVTFFALLWLLYLGQRGQTKWYLGGIILGALALSKSFSLGILAAVLGLIIAPRAYLKTLAVAVITYLFGYTMFFVAGHTLLDLLTLHVNTLRLYRSYVPEYPKGEIFRIIATGQWRTWWGDKGLVPSPFYTPLWTIGLVSALYLALCRQVRQHHVLILHLVWVFLVLGFISLRLVFPRYLLPLLPSLYLLLVVGVKYAIDELRFMFADTEAKIKTKIKNHFCESRTN</sequence>
<evidence type="ECO:0000313" key="2">
    <source>
        <dbReference type="EMBL" id="PIV08826.1"/>
    </source>
</evidence>
<feature type="transmembrane region" description="Helical" evidence="1">
    <location>
        <begin position="263"/>
        <end position="280"/>
    </location>
</feature>
<evidence type="ECO:0008006" key="4">
    <source>
        <dbReference type="Google" id="ProtNLM"/>
    </source>
</evidence>
<feature type="non-terminal residue" evidence="2">
    <location>
        <position position="1"/>
    </location>
</feature>
<dbReference type="Proteomes" id="UP000230119">
    <property type="component" value="Unassembled WGS sequence"/>
</dbReference>
<evidence type="ECO:0000313" key="3">
    <source>
        <dbReference type="Proteomes" id="UP000230119"/>
    </source>
</evidence>
<dbReference type="EMBL" id="PEVA01000027">
    <property type="protein sequence ID" value="PIV08826.1"/>
    <property type="molecule type" value="Genomic_DNA"/>
</dbReference>
<feature type="transmembrane region" description="Helical" evidence="1">
    <location>
        <begin position="289"/>
        <end position="310"/>
    </location>
</feature>
<keyword evidence="1" id="KW-0472">Membrane</keyword>
<evidence type="ECO:0000256" key="1">
    <source>
        <dbReference type="SAM" id="Phobius"/>
    </source>
</evidence>
<name>A0A2M7BTM2_9BACT</name>
<keyword evidence="1" id="KW-0812">Transmembrane</keyword>
<feature type="transmembrane region" description="Helical" evidence="1">
    <location>
        <begin position="316"/>
        <end position="333"/>
    </location>
</feature>
<feature type="transmembrane region" description="Helical" evidence="1">
    <location>
        <begin position="192"/>
        <end position="215"/>
    </location>
</feature>
<proteinExistence type="predicted"/>
<feature type="transmembrane region" description="Helical" evidence="1">
    <location>
        <begin position="130"/>
        <end position="149"/>
    </location>
</feature>
<protein>
    <recommendedName>
        <fullName evidence="4">Glycosyltransferase RgtA/B/C/D-like domain-containing protein</fullName>
    </recommendedName>
</protein>
<organism evidence="2 3">
    <name type="scientific">Candidatus Roizmanbacteria bacterium CG03_land_8_20_14_0_80_39_12</name>
    <dbReference type="NCBI Taxonomy" id="1974847"/>
    <lineage>
        <taxon>Bacteria</taxon>
        <taxon>Candidatus Roizmaniibacteriota</taxon>
    </lineage>
</organism>
<feature type="transmembrane region" description="Helical" evidence="1">
    <location>
        <begin position="155"/>
        <end position="185"/>
    </location>
</feature>
<accession>A0A2M7BTM2</accession>
<feature type="transmembrane region" description="Helical" evidence="1">
    <location>
        <begin position="70"/>
        <end position="99"/>
    </location>
</feature>
<comment type="caution">
    <text evidence="2">The sequence shown here is derived from an EMBL/GenBank/DDBJ whole genome shotgun (WGS) entry which is preliminary data.</text>
</comment>
<gene>
    <name evidence="2" type="ORF">COS52_00655</name>
</gene>